<dbReference type="InterPro" id="IPR029058">
    <property type="entry name" value="AB_hydrolase_fold"/>
</dbReference>
<proteinExistence type="predicted"/>
<name>A0A9W9SM88_9EURO</name>
<keyword evidence="1" id="KW-0378">Hydrolase</keyword>
<dbReference type="GO" id="GO:0072330">
    <property type="term" value="P:monocarboxylic acid biosynthetic process"/>
    <property type="evidence" value="ECO:0007669"/>
    <property type="project" value="UniProtKB-ARBA"/>
</dbReference>
<organism evidence="2 3">
    <name type="scientific">Penicillium cataractarum</name>
    <dbReference type="NCBI Taxonomy" id="2100454"/>
    <lineage>
        <taxon>Eukaryota</taxon>
        <taxon>Fungi</taxon>
        <taxon>Dikarya</taxon>
        <taxon>Ascomycota</taxon>
        <taxon>Pezizomycotina</taxon>
        <taxon>Eurotiomycetes</taxon>
        <taxon>Eurotiomycetidae</taxon>
        <taxon>Eurotiales</taxon>
        <taxon>Aspergillaceae</taxon>
        <taxon>Penicillium</taxon>
    </lineage>
</organism>
<reference evidence="2" key="2">
    <citation type="journal article" date="2023" name="IMA Fungus">
        <title>Comparative genomic study of the Penicillium genus elucidates a diverse pangenome and 15 lateral gene transfer events.</title>
        <authorList>
            <person name="Petersen C."/>
            <person name="Sorensen T."/>
            <person name="Nielsen M.R."/>
            <person name="Sondergaard T.E."/>
            <person name="Sorensen J.L."/>
            <person name="Fitzpatrick D.A."/>
            <person name="Frisvad J.C."/>
            <person name="Nielsen K.L."/>
        </authorList>
    </citation>
    <scope>NUCLEOTIDE SEQUENCE</scope>
    <source>
        <strain evidence="2">IBT 29864</strain>
    </source>
</reference>
<evidence type="ECO:0000313" key="2">
    <source>
        <dbReference type="EMBL" id="KAJ5379849.1"/>
    </source>
</evidence>
<dbReference type="Pfam" id="PF06500">
    <property type="entry name" value="FrsA-like"/>
    <property type="match status" value="1"/>
</dbReference>
<dbReference type="SUPFAM" id="SSF53474">
    <property type="entry name" value="alpha/beta-Hydrolases"/>
    <property type="match status" value="1"/>
</dbReference>
<dbReference type="EMBL" id="JAPZBS010000002">
    <property type="protein sequence ID" value="KAJ5379849.1"/>
    <property type="molecule type" value="Genomic_DNA"/>
</dbReference>
<dbReference type="GO" id="GO:0016787">
    <property type="term" value="F:hydrolase activity"/>
    <property type="evidence" value="ECO:0007669"/>
    <property type="project" value="UniProtKB-KW"/>
</dbReference>
<dbReference type="AlphaFoldDB" id="A0A9W9SM88"/>
<dbReference type="Proteomes" id="UP001147782">
    <property type="component" value="Unassembled WGS sequence"/>
</dbReference>
<dbReference type="GO" id="GO:0017000">
    <property type="term" value="P:antibiotic biosynthetic process"/>
    <property type="evidence" value="ECO:0007669"/>
    <property type="project" value="UniProtKB-ARBA"/>
</dbReference>
<evidence type="ECO:0000313" key="3">
    <source>
        <dbReference type="Proteomes" id="UP001147782"/>
    </source>
</evidence>
<accession>A0A9W9SM88</accession>
<dbReference type="OrthoDB" id="5409895at2759"/>
<dbReference type="PANTHER" id="PTHR22946">
    <property type="entry name" value="DIENELACTONE HYDROLASE DOMAIN-CONTAINING PROTEIN-RELATED"/>
    <property type="match status" value="1"/>
</dbReference>
<reference evidence="2" key="1">
    <citation type="submission" date="2022-11" db="EMBL/GenBank/DDBJ databases">
        <authorList>
            <person name="Petersen C."/>
        </authorList>
    </citation>
    <scope>NUCLEOTIDE SEQUENCE</scope>
    <source>
        <strain evidence="2">IBT 29864</strain>
    </source>
</reference>
<dbReference type="GeneID" id="81434385"/>
<dbReference type="Gene3D" id="3.40.50.1820">
    <property type="entry name" value="alpha/beta hydrolase"/>
    <property type="match status" value="1"/>
</dbReference>
<dbReference type="RefSeq" id="XP_056557420.1">
    <property type="nucleotide sequence ID" value="XM_056695208.1"/>
</dbReference>
<comment type="caution">
    <text evidence="2">The sequence shown here is derived from an EMBL/GenBank/DDBJ whole genome shotgun (WGS) entry which is preliminary data.</text>
</comment>
<sequence>MLETLPFHVRESMTKVAPHHESVEALWLTKWRTPVYSQTCSRGIYPFVDCKLEDFDPIFDELIKVRHSDYKTWLCTHNGLQQKLVEPYDPDTLAAPFFHPAKALTEQALNAERSGNVVLASELYLRAAGVYRMARFPVARSPKTFEAWELGKEAYLKGSRYLNPANIEITIPHTHRIDSEGPEIKCYLRVPEHASPTQQVPIVIFICGLDAYRTDHTNRTSEHVKRGFACLSVEIPGTGDSPALKNDPLSPERQWSSVLDWIQEQEMFDRKMICVRGVSTGGYYAMRIAHTHADRLLAVVSQGGGSHRMFSSEWINVQNNMEYPYALVDALMYKFGYDSVDEYKRTGKERFSFLENGIFDNPSCRLLLVNGMQDEILPIEDSIIPLEYGNVKEARQVLCF</sequence>
<keyword evidence="3" id="KW-1185">Reference proteome</keyword>
<dbReference type="PANTHER" id="PTHR22946:SF12">
    <property type="entry name" value="CONIDIAL PIGMENT BIOSYNTHESIS PROTEIN AYG1 (AFU_ORTHOLOGUE AFUA_2G17550)"/>
    <property type="match status" value="1"/>
</dbReference>
<gene>
    <name evidence="2" type="ORF">N7496_002277</name>
</gene>
<dbReference type="InterPro" id="IPR010520">
    <property type="entry name" value="FrsA-like"/>
</dbReference>
<dbReference type="InterPro" id="IPR050261">
    <property type="entry name" value="FrsA_esterase"/>
</dbReference>
<feature type="non-terminal residue" evidence="2">
    <location>
        <position position="400"/>
    </location>
</feature>
<protein>
    <submittedName>
        <fullName evidence="2">Uncharacterized protein</fullName>
    </submittedName>
</protein>
<evidence type="ECO:0000256" key="1">
    <source>
        <dbReference type="ARBA" id="ARBA00022801"/>
    </source>
</evidence>